<dbReference type="AlphaFoldDB" id="A0A815WMY2"/>
<evidence type="ECO:0000313" key="3">
    <source>
        <dbReference type="EMBL" id="CAF0954278.1"/>
    </source>
</evidence>
<feature type="domain" description="DAGKc" evidence="2">
    <location>
        <begin position="213"/>
        <end position="363"/>
    </location>
</feature>
<dbReference type="PANTHER" id="PTHR12358:SF111">
    <property type="entry name" value="CERAMIDE KINASE, ISOFORM A"/>
    <property type="match status" value="1"/>
</dbReference>
<accession>A0A815WMY2</accession>
<dbReference type="Proteomes" id="UP000663828">
    <property type="component" value="Unassembled WGS sequence"/>
</dbReference>
<evidence type="ECO:0000256" key="1">
    <source>
        <dbReference type="SAM" id="MobiDB-lite"/>
    </source>
</evidence>
<feature type="region of interest" description="Disordered" evidence="1">
    <location>
        <begin position="96"/>
        <end position="133"/>
    </location>
</feature>
<dbReference type="Pfam" id="PF00781">
    <property type="entry name" value="DAGK_cat"/>
    <property type="match status" value="1"/>
</dbReference>
<dbReference type="EMBL" id="CAJNOJ010000047">
    <property type="protein sequence ID" value="CAF0954278.1"/>
    <property type="molecule type" value="Genomic_DNA"/>
</dbReference>
<protein>
    <recommendedName>
        <fullName evidence="2">DAGKc domain-containing protein</fullName>
    </recommendedName>
</protein>
<dbReference type="InterPro" id="IPR017438">
    <property type="entry name" value="ATP-NAD_kinase_N"/>
</dbReference>
<organism evidence="4 5">
    <name type="scientific">Adineta ricciae</name>
    <name type="common">Rotifer</name>
    <dbReference type="NCBI Taxonomy" id="249248"/>
    <lineage>
        <taxon>Eukaryota</taxon>
        <taxon>Metazoa</taxon>
        <taxon>Spiralia</taxon>
        <taxon>Gnathifera</taxon>
        <taxon>Rotifera</taxon>
        <taxon>Eurotatoria</taxon>
        <taxon>Bdelloidea</taxon>
        <taxon>Adinetida</taxon>
        <taxon>Adinetidae</taxon>
        <taxon>Adineta</taxon>
    </lineage>
</organism>
<dbReference type="SUPFAM" id="SSF111331">
    <property type="entry name" value="NAD kinase/diacylglycerol kinase-like"/>
    <property type="match status" value="1"/>
</dbReference>
<comment type="caution">
    <text evidence="4">The sequence shown here is derived from an EMBL/GenBank/DDBJ whole genome shotgun (WGS) entry which is preliminary data.</text>
</comment>
<dbReference type="Gene3D" id="2.60.200.40">
    <property type="match status" value="1"/>
</dbReference>
<dbReference type="GO" id="GO:0001729">
    <property type="term" value="F:ceramide kinase activity"/>
    <property type="evidence" value="ECO:0007669"/>
    <property type="project" value="TreeGrafter"/>
</dbReference>
<evidence type="ECO:0000313" key="4">
    <source>
        <dbReference type="EMBL" id="CAF1545511.1"/>
    </source>
</evidence>
<keyword evidence="5" id="KW-1185">Reference proteome</keyword>
<dbReference type="PROSITE" id="PS50146">
    <property type="entry name" value="DAGK"/>
    <property type="match status" value="1"/>
</dbReference>
<dbReference type="PANTHER" id="PTHR12358">
    <property type="entry name" value="SPHINGOSINE KINASE"/>
    <property type="match status" value="1"/>
</dbReference>
<dbReference type="InterPro" id="IPR001206">
    <property type="entry name" value="Diacylglycerol_kinase_cat_dom"/>
</dbReference>
<evidence type="ECO:0000259" key="2">
    <source>
        <dbReference type="PROSITE" id="PS50146"/>
    </source>
</evidence>
<sequence length="680" mass="76513">MPSILYSTTCFIKADLYRLRIYVDNQNTLEESVPSATDSLDFTATDIPITCIKPSFTRLHLQSLEDKRTIRNIPETIALNHLLNVKQTTSSPRKIHKSFSQSLQATTSINASSERTTPSLEQSQDSTRVTLSSNNSEMKFKRGQFSFRRLFPSLSTQNSEAVLLVKTSIKIDYVDVSNSIRWNTKTLELELETEELANELYANLNLCLSTLTQRPRRLLAFVNPLSGKGHARVVYDKKVLPIFQQANIAVQTIYTDRANHAQDHIINEPLDEYDGLICAGGDGMFAELCHGLLLRTARDREINIDDRQVNIIRPNLRIGIIPAGSTDAVVFGTTGLNDPVTSALQIIAGESLPIDITTVHNESGFVRFMATMLAYGFFGDIIHQSDRWRCLGPLRYDLAGFCQFVRNTSYHSELTITLSPHDSARMCHTQAATSLNSVGGTSSVAPDYQRLINSSSLSLIDESLKNKSMDTINKIVTPNVTFCSRNCVLCAEEKADPEKVHSSLQIKREGRYTTVNCLNMPCRCAKSKYGMSPFVHLGKMTLGKQESMFAFGIRLGDGTFDLILVKRSWRTGFLRFLWQVANDSRTIEDLPHVEKYRVSEVLIRPINTGRKRGGNWSCDGELINGNEIQVRVHRQALNLFASGIQFAEHQKAENLKKPANLWFPCFRTKKNIKYEESNSF</sequence>
<dbReference type="EMBL" id="CAJNOR010005104">
    <property type="protein sequence ID" value="CAF1545511.1"/>
    <property type="molecule type" value="Genomic_DNA"/>
</dbReference>
<gene>
    <name evidence="3" type="ORF">EDS130_LOCUS12508</name>
    <name evidence="4" type="ORF">XAT740_LOCUS42490</name>
</gene>
<dbReference type="Proteomes" id="UP000663852">
    <property type="component" value="Unassembled WGS sequence"/>
</dbReference>
<reference evidence="4" key="1">
    <citation type="submission" date="2021-02" db="EMBL/GenBank/DDBJ databases">
        <authorList>
            <person name="Nowell W R."/>
        </authorList>
    </citation>
    <scope>NUCLEOTIDE SEQUENCE</scope>
</reference>
<dbReference type="OrthoDB" id="530923at2759"/>
<dbReference type="GO" id="GO:0016020">
    <property type="term" value="C:membrane"/>
    <property type="evidence" value="ECO:0007669"/>
    <property type="project" value="GOC"/>
</dbReference>
<dbReference type="InterPro" id="IPR016064">
    <property type="entry name" value="NAD/diacylglycerol_kinase_sf"/>
</dbReference>
<name>A0A815WMY2_ADIRI</name>
<dbReference type="InterPro" id="IPR050187">
    <property type="entry name" value="Lipid_Phosphate_FormReg"/>
</dbReference>
<dbReference type="GO" id="GO:0006672">
    <property type="term" value="P:ceramide metabolic process"/>
    <property type="evidence" value="ECO:0007669"/>
    <property type="project" value="TreeGrafter"/>
</dbReference>
<evidence type="ECO:0000313" key="5">
    <source>
        <dbReference type="Proteomes" id="UP000663828"/>
    </source>
</evidence>
<proteinExistence type="predicted"/>
<dbReference type="Gene3D" id="3.40.50.10330">
    <property type="entry name" value="Probable inorganic polyphosphate/atp-NAD kinase, domain 1"/>
    <property type="match status" value="1"/>
</dbReference>